<dbReference type="CDD" id="cd22851">
    <property type="entry name" value="SMN_N"/>
    <property type="match status" value="1"/>
</dbReference>
<dbReference type="InterPro" id="IPR047313">
    <property type="entry name" value="SMN_C"/>
</dbReference>
<dbReference type="STRING" id="703135.A0A2A9NR17"/>
<dbReference type="Pfam" id="PF20636">
    <property type="entry name" value="SMN_G2-BD"/>
    <property type="match status" value="1"/>
</dbReference>
<evidence type="ECO:0000313" key="3">
    <source>
        <dbReference type="EMBL" id="PFH50707.1"/>
    </source>
</evidence>
<keyword evidence="4" id="KW-1185">Reference proteome</keyword>
<sequence>MRQIVSYADIASPHPRVPSSADLTSQDEHVVKKARYSEKTGGSMHSIGSATEQTRRGASNGSRELTHEEIWDDSALIKAWNAATEEYEALNGPEKRWKNEPIHDSPLSQELRRTDTPSGSVLLGNAGECINNEGPEGDSQPLNFDTFIPSYDPSLHFPSSGSARPAESSPRLASINQDEAFSRAMHAMYWSGYWTAVYHCRRQTSDVQETDDNEDDSENEYDNNNDNTEKLP</sequence>
<evidence type="ECO:0000259" key="2">
    <source>
        <dbReference type="Pfam" id="PF20636"/>
    </source>
</evidence>
<dbReference type="CDD" id="cd22852">
    <property type="entry name" value="SMN_C"/>
    <property type="match status" value="1"/>
</dbReference>
<feature type="compositionally biased region" description="Polar residues" evidence="1">
    <location>
        <begin position="46"/>
        <end position="63"/>
    </location>
</feature>
<feature type="compositionally biased region" description="Acidic residues" evidence="1">
    <location>
        <begin position="208"/>
        <end position="223"/>
    </location>
</feature>
<dbReference type="OrthoDB" id="197400at2759"/>
<dbReference type="InterPro" id="IPR049481">
    <property type="entry name" value="SMN_G2-BD"/>
</dbReference>
<feature type="domain" description="Survival Motor Neuron Gemin2-binding" evidence="2">
    <location>
        <begin position="68"/>
        <end position="83"/>
    </location>
</feature>
<evidence type="ECO:0000256" key="1">
    <source>
        <dbReference type="SAM" id="MobiDB-lite"/>
    </source>
</evidence>
<feature type="region of interest" description="Disordered" evidence="1">
    <location>
        <begin position="205"/>
        <end position="232"/>
    </location>
</feature>
<dbReference type="AlphaFoldDB" id="A0A2A9NR17"/>
<proteinExistence type="predicted"/>
<name>A0A2A9NR17_9AGAR</name>
<dbReference type="Proteomes" id="UP000242287">
    <property type="component" value="Unassembled WGS sequence"/>
</dbReference>
<feature type="region of interest" description="Disordered" evidence="1">
    <location>
        <begin position="8"/>
        <end position="67"/>
    </location>
</feature>
<evidence type="ECO:0000313" key="4">
    <source>
        <dbReference type="Proteomes" id="UP000242287"/>
    </source>
</evidence>
<gene>
    <name evidence="3" type="ORF">AMATHDRAFT_3676</name>
</gene>
<organism evidence="3 4">
    <name type="scientific">Amanita thiersii Skay4041</name>
    <dbReference type="NCBI Taxonomy" id="703135"/>
    <lineage>
        <taxon>Eukaryota</taxon>
        <taxon>Fungi</taxon>
        <taxon>Dikarya</taxon>
        <taxon>Basidiomycota</taxon>
        <taxon>Agaricomycotina</taxon>
        <taxon>Agaricomycetes</taxon>
        <taxon>Agaricomycetidae</taxon>
        <taxon>Agaricales</taxon>
        <taxon>Pluteineae</taxon>
        <taxon>Amanitaceae</taxon>
        <taxon>Amanita</taxon>
    </lineage>
</organism>
<accession>A0A2A9NR17</accession>
<feature type="region of interest" description="Disordered" evidence="1">
    <location>
        <begin position="96"/>
        <end position="115"/>
    </location>
</feature>
<feature type="region of interest" description="Disordered" evidence="1">
    <location>
        <begin position="149"/>
        <end position="171"/>
    </location>
</feature>
<reference evidence="3 4" key="1">
    <citation type="submission" date="2014-02" db="EMBL/GenBank/DDBJ databases">
        <title>Transposable element dynamics among asymbiotic and ectomycorrhizal Amanita fungi.</title>
        <authorList>
            <consortium name="DOE Joint Genome Institute"/>
            <person name="Hess J."/>
            <person name="Skrede I."/>
            <person name="Wolfe B."/>
            <person name="LaButti K."/>
            <person name="Ohm R.A."/>
            <person name="Grigoriev I.V."/>
            <person name="Pringle A."/>
        </authorList>
    </citation>
    <scope>NUCLEOTIDE SEQUENCE [LARGE SCALE GENOMIC DNA]</scope>
    <source>
        <strain evidence="3 4">SKay4041</strain>
    </source>
</reference>
<dbReference type="EMBL" id="KZ301998">
    <property type="protein sequence ID" value="PFH50707.1"/>
    <property type="molecule type" value="Genomic_DNA"/>
</dbReference>
<feature type="compositionally biased region" description="Basic and acidic residues" evidence="1">
    <location>
        <begin position="26"/>
        <end position="38"/>
    </location>
</feature>
<protein>
    <recommendedName>
        <fullName evidence="2">Survival Motor Neuron Gemin2-binding domain-containing protein</fullName>
    </recommendedName>
</protein>